<evidence type="ECO:0000313" key="4">
    <source>
        <dbReference type="EMBL" id="KFE68304.1"/>
    </source>
</evidence>
<dbReference type="InterPro" id="IPR048295">
    <property type="entry name" value="DUF4785_C"/>
</dbReference>
<proteinExistence type="predicted"/>
<feature type="domain" description="DUF4785" evidence="3">
    <location>
        <begin position="243"/>
        <end position="317"/>
    </location>
</feature>
<dbReference type="AlphaFoldDB" id="A0A085WKU1"/>
<dbReference type="RefSeq" id="WP_044188956.1">
    <property type="nucleotide sequence ID" value="NZ_JMCB01000006.1"/>
</dbReference>
<reference evidence="4 5" key="1">
    <citation type="submission" date="2014-04" db="EMBL/GenBank/DDBJ databases">
        <title>Genome assembly of Hyalangium minutum DSM 14724.</title>
        <authorList>
            <person name="Sharma G."/>
            <person name="Subramanian S."/>
        </authorList>
    </citation>
    <scope>NUCLEOTIDE SEQUENCE [LARGE SCALE GENOMIC DNA]</scope>
    <source>
        <strain evidence="4 5">DSM 14724</strain>
    </source>
</reference>
<dbReference type="OrthoDB" id="6199398at2"/>
<dbReference type="Pfam" id="PF20943">
    <property type="entry name" value="DUF4785_3rd"/>
    <property type="match status" value="1"/>
</dbReference>
<protein>
    <recommendedName>
        <fullName evidence="3">DUF4785 domain-containing protein</fullName>
    </recommendedName>
</protein>
<organism evidence="4 5">
    <name type="scientific">Hyalangium minutum</name>
    <dbReference type="NCBI Taxonomy" id="394096"/>
    <lineage>
        <taxon>Bacteria</taxon>
        <taxon>Pseudomonadati</taxon>
        <taxon>Myxococcota</taxon>
        <taxon>Myxococcia</taxon>
        <taxon>Myxococcales</taxon>
        <taxon>Cystobacterineae</taxon>
        <taxon>Archangiaceae</taxon>
        <taxon>Hyalangium</taxon>
    </lineage>
</organism>
<evidence type="ECO:0000256" key="1">
    <source>
        <dbReference type="SAM" id="MobiDB-lite"/>
    </source>
</evidence>
<evidence type="ECO:0000256" key="2">
    <source>
        <dbReference type="SAM" id="Phobius"/>
    </source>
</evidence>
<comment type="caution">
    <text evidence="4">The sequence shown here is derived from an EMBL/GenBank/DDBJ whole genome shotgun (WGS) entry which is preliminary data.</text>
</comment>
<feature type="compositionally biased region" description="Pro residues" evidence="1">
    <location>
        <begin position="353"/>
        <end position="365"/>
    </location>
</feature>
<feature type="region of interest" description="Disordered" evidence="1">
    <location>
        <begin position="30"/>
        <end position="89"/>
    </location>
</feature>
<dbReference type="EMBL" id="JMCB01000006">
    <property type="protein sequence ID" value="KFE68304.1"/>
    <property type="molecule type" value="Genomic_DNA"/>
</dbReference>
<keyword evidence="2" id="KW-0812">Transmembrane</keyword>
<feature type="transmembrane region" description="Helical" evidence="2">
    <location>
        <begin position="12"/>
        <end position="29"/>
    </location>
</feature>
<evidence type="ECO:0000259" key="3">
    <source>
        <dbReference type="Pfam" id="PF20943"/>
    </source>
</evidence>
<keyword evidence="2" id="KW-1133">Transmembrane helix</keyword>
<feature type="region of interest" description="Disordered" evidence="1">
    <location>
        <begin position="320"/>
        <end position="371"/>
    </location>
</feature>
<dbReference type="Proteomes" id="UP000028725">
    <property type="component" value="Unassembled WGS sequence"/>
</dbReference>
<keyword evidence="5" id="KW-1185">Reference proteome</keyword>
<evidence type="ECO:0000313" key="5">
    <source>
        <dbReference type="Proteomes" id="UP000028725"/>
    </source>
</evidence>
<accession>A0A085WKU1</accession>
<keyword evidence="2" id="KW-0472">Membrane</keyword>
<sequence length="371" mass="39929">MAEEEKKQRGLGAAAAMVAVVAVLGALMWPRSPKPVSPPGDAAGAPVPEVAQAPRPPPPPVSQPAASLDPLPPGTTLATPPEAPPLELPPTTQVLTEELFPGTTDWESIPVDDAHQLRIQPLRYNVVTPMPIAVLLEMIDAQGQRQPLPSPRVRVRSQANAAQPWIQVPVKDDGTGSDAKAGDLQYTATLQPTAEQQKLLLGQVLIEGSVEGPGKGTQVIPSMLVYSRGPRAKLTDQWRDFIRQGHLDLEAEVEVEEAGKFTLMAQIFGPNQQPIAWVRQTDELLAGRGHITLEVFGKVLHDAGIDGPYRVRQVLLTRNDENSSQYDPGVPIEEAHQTKAYRASEFSAEPYQPALPPAGTPPSPGPQDLEH</sequence>
<gene>
    <name evidence="4" type="ORF">DB31_7541</name>
</gene>
<name>A0A085WKU1_9BACT</name>